<gene>
    <name evidence="2" type="ORF">B0T25DRAFT_102052</name>
</gene>
<protein>
    <submittedName>
        <fullName evidence="2">Conidiation protein 6-domain-containing protein</fullName>
    </submittedName>
</protein>
<dbReference type="PANTHER" id="PTHR36576">
    <property type="entry name" value="UPF0654 PROTEIN C11D3.01C-RELATED"/>
    <property type="match status" value="1"/>
</dbReference>
<evidence type="ECO:0000313" key="3">
    <source>
        <dbReference type="Proteomes" id="UP001275084"/>
    </source>
</evidence>
<dbReference type="GO" id="GO:0005737">
    <property type="term" value="C:cytoplasm"/>
    <property type="evidence" value="ECO:0007669"/>
    <property type="project" value="TreeGrafter"/>
</dbReference>
<reference evidence="2" key="1">
    <citation type="journal article" date="2023" name="Mol. Phylogenet. Evol.">
        <title>Genome-scale phylogeny and comparative genomics of the fungal order Sordariales.</title>
        <authorList>
            <person name="Hensen N."/>
            <person name="Bonometti L."/>
            <person name="Westerberg I."/>
            <person name="Brannstrom I.O."/>
            <person name="Guillou S."/>
            <person name="Cros-Aarteil S."/>
            <person name="Calhoun S."/>
            <person name="Haridas S."/>
            <person name="Kuo A."/>
            <person name="Mondo S."/>
            <person name="Pangilinan J."/>
            <person name="Riley R."/>
            <person name="LaButti K."/>
            <person name="Andreopoulos B."/>
            <person name="Lipzen A."/>
            <person name="Chen C."/>
            <person name="Yan M."/>
            <person name="Daum C."/>
            <person name="Ng V."/>
            <person name="Clum A."/>
            <person name="Steindorff A."/>
            <person name="Ohm R.A."/>
            <person name="Martin F."/>
            <person name="Silar P."/>
            <person name="Natvig D.O."/>
            <person name="Lalanne C."/>
            <person name="Gautier V."/>
            <person name="Ament-Velasquez S.L."/>
            <person name="Kruys A."/>
            <person name="Hutchinson M.I."/>
            <person name="Powell A.J."/>
            <person name="Barry K."/>
            <person name="Miller A.N."/>
            <person name="Grigoriev I.V."/>
            <person name="Debuchy R."/>
            <person name="Gladieux P."/>
            <person name="Hiltunen Thoren M."/>
            <person name="Johannesson H."/>
        </authorList>
    </citation>
    <scope>NUCLEOTIDE SEQUENCE</scope>
    <source>
        <strain evidence="2">CBS 955.72</strain>
    </source>
</reference>
<name>A0AAJ0HQY5_9PEZI</name>
<organism evidence="2 3">
    <name type="scientific">Lasiosphaeria hispida</name>
    <dbReference type="NCBI Taxonomy" id="260671"/>
    <lineage>
        <taxon>Eukaryota</taxon>
        <taxon>Fungi</taxon>
        <taxon>Dikarya</taxon>
        <taxon>Ascomycota</taxon>
        <taxon>Pezizomycotina</taxon>
        <taxon>Sordariomycetes</taxon>
        <taxon>Sordariomycetidae</taxon>
        <taxon>Sordariales</taxon>
        <taxon>Lasiosphaeriaceae</taxon>
        <taxon>Lasiosphaeria</taxon>
    </lineage>
</organism>
<dbReference type="Proteomes" id="UP001275084">
    <property type="component" value="Unassembled WGS sequence"/>
</dbReference>
<proteinExistence type="predicted"/>
<evidence type="ECO:0000256" key="1">
    <source>
        <dbReference type="SAM" id="MobiDB-lite"/>
    </source>
</evidence>
<dbReference type="AlphaFoldDB" id="A0AAJ0HQY5"/>
<feature type="compositionally biased region" description="Basic and acidic residues" evidence="1">
    <location>
        <begin position="70"/>
        <end position="83"/>
    </location>
</feature>
<dbReference type="Pfam" id="PF10346">
    <property type="entry name" value="Con-6"/>
    <property type="match status" value="1"/>
</dbReference>
<comment type="caution">
    <text evidence="2">The sequence shown here is derived from an EMBL/GenBank/DDBJ whole genome shotgun (WGS) entry which is preliminary data.</text>
</comment>
<sequence length="93" mass="9779">MSASTGLPMDSAGAKSAMSNDMKEISQGKEEITNVIRGHKANLSNPNTSEQSKKHSESVIEDLGGSDTQDATRNKPISKDAARELYGTRAAAG</sequence>
<feature type="compositionally biased region" description="Basic and acidic residues" evidence="1">
    <location>
        <begin position="21"/>
        <end position="32"/>
    </location>
</feature>
<dbReference type="EMBL" id="JAUIQD010000002">
    <property type="protein sequence ID" value="KAK3359548.1"/>
    <property type="molecule type" value="Genomic_DNA"/>
</dbReference>
<feature type="region of interest" description="Disordered" evidence="1">
    <location>
        <begin position="1"/>
        <end position="93"/>
    </location>
</feature>
<dbReference type="PANTHER" id="PTHR36576:SF1">
    <property type="entry name" value="UPF0654 PROTEIN C11D3.01C-RELATED"/>
    <property type="match status" value="1"/>
</dbReference>
<keyword evidence="3" id="KW-1185">Reference proteome</keyword>
<evidence type="ECO:0000313" key="2">
    <source>
        <dbReference type="EMBL" id="KAK3359548.1"/>
    </source>
</evidence>
<dbReference type="InterPro" id="IPR018824">
    <property type="entry name" value="Conidiation-specific_6"/>
</dbReference>
<dbReference type="InterPro" id="IPR052670">
    <property type="entry name" value="UPF0654_domain"/>
</dbReference>
<accession>A0AAJ0HQY5</accession>
<reference evidence="2" key="2">
    <citation type="submission" date="2023-06" db="EMBL/GenBank/DDBJ databases">
        <authorList>
            <consortium name="Lawrence Berkeley National Laboratory"/>
            <person name="Haridas S."/>
            <person name="Hensen N."/>
            <person name="Bonometti L."/>
            <person name="Westerberg I."/>
            <person name="Brannstrom I.O."/>
            <person name="Guillou S."/>
            <person name="Cros-Aarteil S."/>
            <person name="Calhoun S."/>
            <person name="Kuo A."/>
            <person name="Mondo S."/>
            <person name="Pangilinan J."/>
            <person name="Riley R."/>
            <person name="Labutti K."/>
            <person name="Andreopoulos B."/>
            <person name="Lipzen A."/>
            <person name="Chen C."/>
            <person name="Yanf M."/>
            <person name="Daum C."/>
            <person name="Ng V."/>
            <person name="Clum A."/>
            <person name="Steindorff A."/>
            <person name="Ohm R."/>
            <person name="Martin F."/>
            <person name="Silar P."/>
            <person name="Natvig D."/>
            <person name="Lalanne C."/>
            <person name="Gautier V."/>
            <person name="Ament-Velasquez S.L."/>
            <person name="Kruys A."/>
            <person name="Hutchinson M.I."/>
            <person name="Powell A.J."/>
            <person name="Barry K."/>
            <person name="Miller A.N."/>
            <person name="Grigoriev I.V."/>
            <person name="Debuchy R."/>
            <person name="Gladieux P."/>
            <person name="Thoren M.H."/>
            <person name="Johannesson H."/>
        </authorList>
    </citation>
    <scope>NUCLEOTIDE SEQUENCE</scope>
    <source>
        <strain evidence="2">CBS 955.72</strain>
    </source>
</reference>